<evidence type="ECO:0000313" key="1">
    <source>
        <dbReference type="EMBL" id="QEE21261.1"/>
    </source>
</evidence>
<dbReference type="OrthoDB" id="7862954at2"/>
<organism evidence="1 2">
    <name type="scientific">Paradevosia tibetensis</name>
    <dbReference type="NCBI Taxonomy" id="1447062"/>
    <lineage>
        <taxon>Bacteria</taxon>
        <taxon>Pseudomonadati</taxon>
        <taxon>Pseudomonadota</taxon>
        <taxon>Alphaproteobacteria</taxon>
        <taxon>Hyphomicrobiales</taxon>
        <taxon>Devosiaceae</taxon>
        <taxon>Paradevosia</taxon>
    </lineage>
</organism>
<dbReference type="Proteomes" id="UP000321062">
    <property type="component" value="Chromosome"/>
</dbReference>
<dbReference type="InterPro" id="IPR019301">
    <property type="entry name" value="Flagellar_prot_FlgJ_N"/>
</dbReference>
<reference evidence="1 2" key="1">
    <citation type="journal article" date="2015" name="Int. J. Syst. Evol. Microbiol.">
        <title>Youhaiella tibetensis gen. nov., sp. nov., isolated from subsurface sediment.</title>
        <authorList>
            <person name="Wang Y.X."/>
            <person name="Huang F.Q."/>
            <person name="Nogi Y."/>
            <person name="Pang S.J."/>
            <person name="Wang P.K."/>
            <person name="Lv J."/>
        </authorList>
    </citation>
    <scope>NUCLEOTIDE SEQUENCE [LARGE SCALE GENOMIC DNA]</scope>
    <source>
        <strain evidence="2">fig4</strain>
    </source>
</reference>
<protein>
    <submittedName>
        <fullName evidence="1">Chemotactic signal-response protein chel</fullName>
    </submittedName>
</protein>
<dbReference type="Pfam" id="PF10135">
    <property type="entry name" value="Rod-binding"/>
    <property type="match status" value="1"/>
</dbReference>
<sequence>MNVSGIQTTSANGHTDQLRGQAVELEGVFLNTLLKEMFSSIKTDSASFGGGFGEETWRGMQSEQLANSIAESGGVGLADQLMDGLLQIQEASQTNSQVQVPVNGAYR</sequence>
<dbReference type="KEGG" id="yti:FNA67_14195"/>
<proteinExistence type="predicted"/>
<dbReference type="AlphaFoldDB" id="A0A5B9DPA9"/>
<gene>
    <name evidence="1" type="ORF">FNA67_14195</name>
</gene>
<evidence type="ECO:0000313" key="2">
    <source>
        <dbReference type="Proteomes" id="UP000321062"/>
    </source>
</evidence>
<dbReference type="RefSeq" id="WP_049705781.1">
    <property type="nucleotide sequence ID" value="NZ_BMFM01000001.1"/>
</dbReference>
<keyword evidence="2" id="KW-1185">Reference proteome</keyword>
<name>A0A5B9DPA9_9HYPH</name>
<accession>A0A5B9DPA9</accession>
<dbReference type="EMBL" id="CP041690">
    <property type="protein sequence ID" value="QEE21261.1"/>
    <property type="molecule type" value="Genomic_DNA"/>
</dbReference>